<protein>
    <submittedName>
        <fullName evidence="1">Uncharacterized protein</fullName>
    </submittedName>
</protein>
<dbReference type="EMBL" id="FPHE01000048">
    <property type="protein sequence ID" value="SFV53790.1"/>
    <property type="molecule type" value="Genomic_DNA"/>
</dbReference>
<sequence length="40" mass="4638">MSLLSTMNQDESDKLFNQEDAVIDSLEVLMRLRKKLKNSP</sequence>
<dbReference type="AlphaFoldDB" id="A0A1W1BJT5"/>
<organism evidence="1">
    <name type="scientific">hydrothermal vent metagenome</name>
    <dbReference type="NCBI Taxonomy" id="652676"/>
    <lineage>
        <taxon>unclassified sequences</taxon>
        <taxon>metagenomes</taxon>
        <taxon>ecological metagenomes</taxon>
    </lineage>
</organism>
<reference evidence="1" key="1">
    <citation type="submission" date="2016-10" db="EMBL/GenBank/DDBJ databases">
        <authorList>
            <person name="de Groot N.N."/>
        </authorList>
    </citation>
    <scope>NUCLEOTIDE SEQUENCE</scope>
</reference>
<proteinExistence type="predicted"/>
<name>A0A1W1BJT5_9ZZZZ</name>
<accession>A0A1W1BJT5</accession>
<gene>
    <name evidence="1" type="ORF">MNB_SV-12-14</name>
</gene>
<evidence type="ECO:0000313" key="1">
    <source>
        <dbReference type="EMBL" id="SFV53790.1"/>
    </source>
</evidence>